<dbReference type="Proteomes" id="UP000249218">
    <property type="component" value="Unassembled WGS sequence"/>
</dbReference>
<organism evidence="1 2">
    <name type="scientific">Helicoverpa armigera</name>
    <name type="common">Cotton bollworm</name>
    <name type="synonym">Heliothis armigera</name>
    <dbReference type="NCBI Taxonomy" id="29058"/>
    <lineage>
        <taxon>Eukaryota</taxon>
        <taxon>Metazoa</taxon>
        <taxon>Ecdysozoa</taxon>
        <taxon>Arthropoda</taxon>
        <taxon>Hexapoda</taxon>
        <taxon>Insecta</taxon>
        <taxon>Pterygota</taxon>
        <taxon>Neoptera</taxon>
        <taxon>Endopterygota</taxon>
        <taxon>Lepidoptera</taxon>
        <taxon>Glossata</taxon>
        <taxon>Ditrysia</taxon>
        <taxon>Noctuoidea</taxon>
        <taxon>Noctuidae</taxon>
        <taxon>Heliothinae</taxon>
        <taxon>Helicoverpa</taxon>
    </lineage>
</organism>
<keyword evidence="2" id="KW-1185">Reference proteome</keyword>
<protein>
    <submittedName>
        <fullName evidence="1">Uncharacterized protein</fullName>
    </submittedName>
</protein>
<dbReference type="EMBL" id="KZ150078">
    <property type="protein sequence ID" value="PZC73922.1"/>
    <property type="molecule type" value="Genomic_DNA"/>
</dbReference>
<name>A0A2W1BFS9_HELAM</name>
<sequence>MDDSLGCVTVAMRARTYDPSATLLCHNTSLHVEVLGCYVGFPIPTRLESEKGYRLTFYPYHTSTVGTGVIPAGDYYN</sequence>
<proteinExistence type="predicted"/>
<dbReference type="AlphaFoldDB" id="A0A2W1BFS9"/>
<accession>A0A2W1BFS9</accession>
<gene>
    <name evidence="1" type="primary">HaOG208663</name>
    <name evidence="1" type="ORF">B5X24_HaOG208663</name>
</gene>
<reference evidence="1 2" key="1">
    <citation type="journal article" date="2017" name="BMC Biol.">
        <title>Genomic innovations, transcriptional plasticity and gene loss underlying the evolution and divergence of two highly polyphagous and invasive Helicoverpa pest species.</title>
        <authorList>
            <person name="Pearce S.L."/>
            <person name="Clarke D.F."/>
            <person name="East P.D."/>
            <person name="Elfekih S."/>
            <person name="Gordon K.H."/>
            <person name="Jermiin L.S."/>
            <person name="McGaughran A."/>
            <person name="Oakeshott J.G."/>
            <person name="Papanikolaou A."/>
            <person name="Perera O.P."/>
            <person name="Rane R.V."/>
            <person name="Richards S."/>
            <person name="Tay W.T."/>
            <person name="Walsh T.K."/>
            <person name="Anderson A."/>
            <person name="Anderson C.J."/>
            <person name="Asgari S."/>
            <person name="Board P.G."/>
            <person name="Bretschneider A."/>
            <person name="Campbell P.M."/>
            <person name="Chertemps T."/>
            <person name="Christeller J.T."/>
            <person name="Coppin C.W."/>
            <person name="Downes S.J."/>
            <person name="Duan G."/>
            <person name="Farnsworth C.A."/>
            <person name="Good R.T."/>
            <person name="Han L.B."/>
            <person name="Han Y.C."/>
            <person name="Hatje K."/>
            <person name="Horne I."/>
            <person name="Huang Y.P."/>
            <person name="Hughes D.S."/>
            <person name="Jacquin-Joly E."/>
            <person name="James W."/>
            <person name="Jhangiani S."/>
            <person name="Kollmar M."/>
            <person name="Kuwar S.S."/>
            <person name="Li S."/>
            <person name="Liu N.Y."/>
            <person name="Maibeche M.T."/>
            <person name="Miller J.R."/>
            <person name="Montagne N."/>
            <person name="Perry T."/>
            <person name="Qu J."/>
            <person name="Song S.V."/>
            <person name="Sutton G.G."/>
            <person name="Vogel H."/>
            <person name="Walenz B.P."/>
            <person name="Xu W."/>
            <person name="Zhang H.J."/>
            <person name="Zou Z."/>
            <person name="Batterham P."/>
            <person name="Edwards O.R."/>
            <person name="Feyereisen R."/>
            <person name="Gibbs R.A."/>
            <person name="Heckel D.G."/>
            <person name="McGrath A."/>
            <person name="Robin C."/>
            <person name="Scherer S.E."/>
            <person name="Worley K.C."/>
            <person name="Wu Y.D."/>
        </authorList>
    </citation>
    <scope>NUCLEOTIDE SEQUENCE [LARGE SCALE GENOMIC DNA]</scope>
    <source>
        <strain evidence="1">Harm_GR_Male_#8</strain>
        <tissue evidence="1">Whole organism</tissue>
    </source>
</reference>
<evidence type="ECO:0000313" key="2">
    <source>
        <dbReference type="Proteomes" id="UP000249218"/>
    </source>
</evidence>
<evidence type="ECO:0000313" key="1">
    <source>
        <dbReference type="EMBL" id="PZC73922.1"/>
    </source>
</evidence>